<dbReference type="RefSeq" id="WP_146219018.1">
    <property type="nucleotide sequence ID" value="NZ_QJKB01000034.1"/>
</dbReference>
<dbReference type="InterPro" id="IPR009081">
    <property type="entry name" value="PP-bd_ACP"/>
</dbReference>
<comment type="caution">
    <text evidence="5">The sequence shown here is derived from an EMBL/GenBank/DDBJ whole genome shotgun (WGS) entry which is preliminary data.</text>
</comment>
<accession>A0A318IUX1</accession>
<feature type="non-terminal residue" evidence="5">
    <location>
        <position position="1"/>
    </location>
</feature>
<dbReference type="GO" id="GO:0016020">
    <property type="term" value="C:membrane"/>
    <property type="evidence" value="ECO:0007669"/>
    <property type="project" value="TreeGrafter"/>
</dbReference>
<evidence type="ECO:0000259" key="4">
    <source>
        <dbReference type="PROSITE" id="PS50075"/>
    </source>
</evidence>
<dbReference type="InterPro" id="IPR001031">
    <property type="entry name" value="Thioesterase"/>
</dbReference>
<evidence type="ECO:0000256" key="1">
    <source>
        <dbReference type="ARBA" id="ARBA00001957"/>
    </source>
</evidence>
<name>A0A318IUX1_9BURK</name>
<dbReference type="PANTHER" id="PTHR43798">
    <property type="entry name" value="MONOACYLGLYCEROL LIPASE"/>
    <property type="match status" value="1"/>
</dbReference>
<protein>
    <submittedName>
        <fullName evidence="5">Thioesterase domain-containing protein</fullName>
    </submittedName>
</protein>
<dbReference type="SUPFAM" id="SSF53474">
    <property type="entry name" value="alpha/beta-Hydrolases"/>
    <property type="match status" value="2"/>
</dbReference>
<comment type="cofactor">
    <cofactor evidence="1">
        <name>pantetheine 4'-phosphate</name>
        <dbReference type="ChEBI" id="CHEBI:47942"/>
    </cofactor>
</comment>
<organism evidence="5 6">
    <name type="scientific">Undibacterium pigrum</name>
    <dbReference type="NCBI Taxonomy" id="401470"/>
    <lineage>
        <taxon>Bacteria</taxon>
        <taxon>Pseudomonadati</taxon>
        <taxon>Pseudomonadota</taxon>
        <taxon>Betaproteobacteria</taxon>
        <taxon>Burkholderiales</taxon>
        <taxon>Oxalobacteraceae</taxon>
        <taxon>Undibacterium</taxon>
    </lineage>
</organism>
<dbReference type="InterPro" id="IPR006162">
    <property type="entry name" value="Ppantetheine_attach_site"/>
</dbReference>
<keyword evidence="6" id="KW-1185">Reference proteome</keyword>
<dbReference type="InterPro" id="IPR036736">
    <property type="entry name" value="ACP-like_sf"/>
</dbReference>
<dbReference type="Proteomes" id="UP000247792">
    <property type="component" value="Unassembled WGS sequence"/>
</dbReference>
<dbReference type="InterPro" id="IPR050266">
    <property type="entry name" value="AB_hydrolase_sf"/>
</dbReference>
<feature type="domain" description="Carrier" evidence="4">
    <location>
        <begin position="1"/>
        <end position="68"/>
    </location>
</feature>
<gene>
    <name evidence="5" type="ORF">DFR42_1342</name>
</gene>
<sequence>TELAQIWAGVLKLDRVGRHDHFFELGGHSLLVARMIQILNNQGITASVLDVFQNPTLNALAEKIKFEKKETEHKCIKIKEGDGKKPLFLVYESHGLDLYFPVLAKHIDNDIPVYGLPGIPLGEKQLSTIEEQAKRLVDIIQEIQPEGPYRIAGWSFGGLLAYEVASRLLGRDETIEFLGLIDTYAPLSKDRQYFSDSPLRELISLCEPIGSNIDEFKELRKKVEEDEKYRKNTLNIKDLLIKVRELGILPENLIELNDDEAISYVCRLHLNNNAQCIYLMHSIPIQVHLFAASNKTSEFSKGDLESYNRLLKFISENQVELEIIPGDHRSIIENDIEVSYLGKCISDAIKKSGKSKTSLVHQYDPVFTLQNGNRCDEVLICVPGAGGNAMIFKDLIEHLPKQMPIFALQPRGVTSDLVPHENADLAAKFYVNSILEKISGKKVHILGHSFGGWVGLEMAREFKNSGTAVSSLTILDSKPPTAFNNAKEMVNDELVLQKLVEILQLQSNKGRKIYEQASHEEGMEEKIARAHDILMFNESLPKQTKYIDFKRVFRSFKTALNSDLSKESRYNDEVLLVLAENSKEDNHESHVKTLLGWRKITPKMTFIYASGNHLTMLNAVNSKNIASLLVKRLDKETSNFWSELG</sequence>
<dbReference type="OrthoDB" id="8566036at2"/>
<evidence type="ECO:0000313" key="6">
    <source>
        <dbReference type="Proteomes" id="UP000247792"/>
    </source>
</evidence>
<dbReference type="Pfam" id="PF00975">
    <property type="entry name" value="Thioesterase"/>
    <property type="match status" value="2"/>
</dbReference>
<evidence type="ECO:0000256" key="3">
    <source>
        <dbReference type="ARBA" id="ARBA00022553"/>
    </source>
</evidence>
<dbReference type="InterPro" id="IPR029058">
    <property type="entry name" value="AB_hydrolase_fold"/>
</dbReference>
<dbReference type="EMBL" id="QJKB01000034">
    <property type="protein sequence ID" value="PXX33090.1"/>
    <property type="molecule type" value="Genomic_DNA"/>
</dbReference>
<proteinExistence type="predicted"/>
<evidence type="ECO:0000313" key="5">
    <source>
        <dbReference type="EMBL" id="PXX33090.1"/>
    </source>
</evidence>
<dbReference type="Gene3D" id="1.10.1200.10">
    <property type="entry name" value="ACP-like"/>
    <property type="match status" value="1"/>
</dbReference>
<reference evidence="5 6" key="1">
    <citation type="submission" date="2018-05" db="EMBL/GenBank/DDBJ databases">
        <title>Genomic Encyclopedia of Type Strains, Phase IV (KMG-IV): sequencing the most valuable type-strain genomes for metagenomic binning, comparative biology and taxonomic classification.</title>
        <authorList>
            <person name="Goeker M."/>
        </authorList>
    </citation>
    <scope>NUCLEOTIDE SEQUENCE [LARGE SCALE GENOMIC DNA]</scope>
    <source>
        <strain evidence="5 6">DSM 19792</strain>
    </source>
</reference>
<dbReference type="PROSITE" id="PS50075">
    <property type="entry name" value="CARRIER"/>
    <property type="match status" value="1"/>
</dbReference>
<dbReference type="AlphaFoldDB" id="A0A318IUX1"/>
<dbReference type="Gene3D" id="3.40.50.1820">
    <property type="entry name" value="alpha/beta hydrolase"/>
    <property type="match status" value="2"/>
</dbReference>
<evidence type="ECO:0000256" key="2">
    <source>
        <dbReference type="ARBA" id="ARBA00022450"/>
    </source>
</evidence>
<dbReference type="FunFam" id="1.10.1200.10:FF:000005">
    <property type="entry name" value="Nonribosomal peptide synthetase 1"/>
    <property type="match status" value="1"/>
</dbReference>
<keyword evidence="3" id="KW-0597">Phosphoprotein</keyword>
<dbReference type="PROSITE" id="PS00012">
    <property type="entry name" value="PHOSPHOPANTETHEINE"/>
    <property type="match status" value="1"/>
</dbReference>
<dbReference type="Pfam" id="PF00550">
    <property type="entry name" value="PP-binding"/>
    <property type="match status" value="1"/>
</dbReference>
<dbReference type="SUPFAM" id="SSF47336">
    <property type="entry name" value="ACP-like"/>
    <property type="match status" value="1"/>
</dbReference>
<keyword evidence="2" id="KW-0596">Phosphopantetheine</keyword>
<dbReference type="PANTHER" id="PTHR43798:SF33">
    <property type="entry name" value="HYDROLASE, PUTATIVE (AFU_ORTHOLOGUE AFUA_2G14860)-RELATED"/>
    <property type="match status" value="1"/>
</dbReference>